<organism evidence="6">
    <name type="scientific">Boseongicola sp. SB0664_bin_43</name>
    <dbReference type="NCBI Taxonomy" id="2604844"/>
    <lineage>
        <taxon>Bacteria</taxon>
        <taxon>Pseudomonadati</taxon>
        <taxon>Pseudomonadota</taxon>
        <taxon>Alphaproteobacteria</taxon>
        <taxon>Rhodobacterales</taxon>
        <taxon>Paracoccaceae</taxon>
        <taxon>Boseongicola</taxon>
    </lineage>
</organism>
<dbReference type="PROSITE" id="PS51257">
    <property type="entry name" value="PROKAR_LIPOPROTEIN"/>
    <property type="match status" value="1"/>
</dbReference>
<dbReference type="EMBL" id="VXRY01000397">
    <property type="protein sequence ID" value="MXY34386.1"/>
    <property type="molecule type" value="Genomic_DNA"/>
</dbReference>
<name>A0A6B0Y5J0_9RHOB</name>
<dbReference type="AlphaFoldDB" id="A0A6B0Y5J0"/>
<sequence>MTRRSNAMKGTIRTTAALALAVTLGGCMGSNELAGTTFGGIAGGVIGNQFGDGDGKVAATALGAVVGASLGGALGRSLDEQSRAMADRATLQAVTSGSSDTYTWENPANSGGPAAGQVNVTRVGSNSAGQPCREYVSTVMIAGESQKAVGVACREADGSWRIQ</sequence>
<comment type="subcellular location">
    <subcellularLocation>
        <location evidence="1">Cell outer membrane</location>
        <topology evidence="1">Lipid-anchor</topology>
    </subcellularLocation>
</comment>
<protein>
    <recommendedName>
        <fullName evidence="3">17 kDa surface antigen</fullName>
    </recommendedName>
</protein>
<evidence type="ECO:0000256" key="3">
    <source>
        <dbReference type="ARBA" id="ARBA00015281"/>
    </source>
</evidence>
<accession>A0A6B0Y5J0</accession>
<keyword evidence="4" id="KW-0449">Lipoprotein</keyword>
<evidence type="ECO:0000256" key="2">
    <source>
        <dbReference type="ARBA" id="ARBA00008681"/>
    </source>
</evidence>
<reference evidence="6" key="1">
    <citation type="submission" date="2019-09" db="EMBL/GenBank/DDBJ databases">
        <title>Characterisation of the sponge microbiome using genome-centric metagenomics.</title>
        <authorList>
            <person name="Engelberts J.P."/>
            <person name="Robbins S.J."/>
            <person name="De Goeij J.M."/>
            <person name="Aranda M."/>
            <person name="Bell S.C."/>
            <person name="Webster N.S."/>
        </authorList>
    </citation>
    <scope>NUCLEOTIDE SEQUENCE</scope>
    <source>
        <strain evidence="6">SB0664_bin_43</strain>
    </source>
</reference>
<feature type="domain" description="Glycine zipper 2TM" evidence="5">
    <location>
        <begin position="35"/>
        <end position="75"/>
    </location>
</feature>
<comment type="similarity">
    <text evidence="2">Belongs to the rickettsiale 17 kDa surface antigen family.</text>
</comment>
<dbReference type="GO" id="GO:0009279">
    <property type="term" value="C:cell outer membrane"/>
    <property type="evidence" value="ECO:0007669"/>
    <property type="project" value="UniProtKB-SubCell"/>
</dbReference>
<evidence type="ECO:0000313" key="6">
    <source>
        <dbReference type="EMBL" id="MXY34386.1"/>
    </source>
</evidence>
<comment type="caution">
    <text evidence="6">The sequence shown here is derived from an EMBL/GenBank/DDBJ whole genome shotgun (WGS) entry which is preliminary data.</text>
</comment>
<gene>
    <name evidence="6" type="ORF">F4Y60_09940</name>
</gene>
<evidence type="ECO:0000256" key="1">
    <source>
        <dbReference type="ARBA" id="ARBA00004459"/>
    </source>
</evidence>
<evidence type="ECO:0000256" key="4">
    <source>
        <dbReference type="ARBA" id="ARBA00023288"/>
    </source>
</evidence>
<proteinExistence type="inferred from homology"/>
<dbReference type="Pfam" id="PF05433">
    <property type="entry name" value="Rick_17kDa_Anti"/>
    <property type="match status" value="1"/>
</dbReference>
<dbReference type="InterPro" id="IPR008816">
    <property type="entry name" value="Gly_zipper_2TM_dom"/>
</dbReference>
<evidence type="ECO:0000259" key="5">
    <source>
        <dbReference type="Pfam" id="PF05433"/>
    </source>
</evidence>